<protein>
    <submittedName>
        <fullName evidence="2">Uncharacterized protein</fullName>
    </submittedName>
</protein>
<keyword evidence="3" id="KW-1185">Reference proteome</keyword>
<name>A0A919DNR4_9ACTN</name>
<feature type="region of interest" description="Disordered" evidence="1">
    <location>
        <begin position="1"/>
        <end position="51"/>
    </location>
</feature>
<sequence>MQTAMTDGAVAPHTFPPWKARSFPPSGSDPAAGRGPADRAAANRKPGTGGA</sequence>
<feature type="compositionally biased region" description="Low complexity" evidence="1">
    <location>
        <begin position="29"/>
        <end position="40"/>
    </location>
</feature>
<dbReference type="EMBL" id="BNBT01000042">
    <property type="protein sequence ID" value="GHE60730.1"/>
    <property type="molecule type" value="Genomic_DNA"/>
</dbReference>
<evidence type="ECO:0000313" key="3">
    <source>
        <dbReference type="Proteomes" id="UP000608024"/>
    </source>
</evidence>
<dbReference type="Proteomes" id="UP000608024">
    <property type="component" value="Unassembled WGS sequence"/>
</dbReference>
<proteinExistence type="predicted"/>
<dbReference type="AlphaFoldDB" id="A0A919DNR4"/>
<evidence type="ECO:0000313" key="2">
    <source>
        <dbReference type="EMBL" id="GHE60730.1"/>
    </source>
</evidence>
<evidence type="ECO:0000256" key="1">
    <source>
        <dbReference type="SAM" id="MobiDB-lite"/>
    </source>
</evidence>
<reference evidence="2" key="1">
    <citation type="journal article" date="2014" name="Int. J. Syst. Evol. Microbiol.">
        <title>Complete genome sequence of Corynebacterium casei LMG S-19264T (=DSM 44701T), isolated from a smear-ripened cheese.</title>
        <authorList>
            <consortium name="US DOE Joint Genome Institute (JGI-PGF)"/>
            <person name="Walter F."/>
            <person name="Albersmeier A."/>
            <person name="Kalinowski J."/>
            <person name="Ruckert C."/>
        </authorList>
    </citation>
    <scope>NUCLEOTIDE SEQUENCE</scope>
    <source>
        <strain evidence="2">JCM 4784</strain>
    </source>
</reference>
<comment type="caution">
    <text evidence="2">The sequence shown here is derived from an EMBL/GenBank/DDBJ whole genome shotgun (WGS) entry which is preliminary data.</text>
</comment>
<gene>
    <name evidence="2" type="ORF">GCM10018785_32270</name>
</gene>
<accession>A0A919DNR4</accession>
<organism evidence="2 3">
    <name type="scientific">Streptomyces longispororuber</name>
    <dbReference type="NCBI Taxonomy" id="68230"/>
    <lineage>
        <taxon>Bacteria</taxon>
        <taxon>Bacillati</taxon>
        <taxon>Actinomycetota</taxon>
        <taxon>Actinomycetes</taxon>
        <taxon>Kitasatosporales</taxon>
        <taxon>Streptomycetaceae</taxon>
        <taxon>Streptomyces</taxon>
    </lineage>
</organism>
<reference evidence="2" key="2">
    <citation type="submission" date="2020-09" db="EMBL/GenBank/DDBJ databases">
        <authorList>
            <person name="Sun Q."/>
            <person name="Ohkuma M."/>
        </authorList>
    </citation>
    <scope>NUCLEOTIDE SEQUENCE</scope>
    <source>
        <strain evidence="2">JCM 4784</strain>
    </source>
</reference>